<organism evidence="1 2">
    <name type="scientific">Ilumatobacter coccineus (strain NBRC 103263 / KCTC 29153 / YM16-304)</name>
    <dbReference type="NCBI Taxonomy" id="1313172"/>
    <lineage>
        <taxon>Bacteria</taxon>
        <taxon>Bacillati</taxon>
        <taxon>Actinomycetota</taxon>
        <taxon>Acidimicrobiia</taxon>
        <taxon>Acidimicrobiales</taxon>
        <taxon>Ilumatobacteraceae</taxon>
        <taxon>Ilumatobacter</taxon>
    </lineage>
</organism>
<gene>
    <name evidence="1" type="ORF">YM304_36840</name>
</gene>
<proteinExistence type="predicted"/>
<keyword evidence="2" id="KW-1185">Reference proteome</keyword>
<evidence type="ECO:0000313" key="2">
    <source>
        <dbReference type="Proteomes" id="UP000011863"/>
    </source>
</evidence>
<evidence type="ECO:0008006" key="3">
    <source>
        <dbReference type="Google" id="ProtNLM"/>
    </source>
</evidence>
<protein>
    <recommendedName>
        <fullName evidence="3">Cytoplasmic protein</fullName>
    </recommendedName>
</protein>
<dbReference type="PANTHER" id="PTHR30528">
    <property type="entry name" value="CYTOPLASMIC PROTEIN"/>
    <property type="match status" value="1"/>
</dbReference>
<evidence type="ECO:0000313" key="1">
    <source>
        <dbReference type="EMBL" id="BAN03998.1"/>
    </source>
</evidence>
<dbReference type="Proteomes" id="UP000011863">
    <property type="component" value="Chromosome"/>
</dbReference>
<dbReference type="Pfam" id="PF06224">
    <property type="entry name" value="AlkZ-like"/>
    <property type="match status" value="1"/>
</dbReference>
<dbReference type="PANTHER" id="PTHR30528:SF0">
    <property type="entry name" value="CYTOPLASMIC PROTEIN"/>
    <property type="match status" value="1"/>
</dbReference>
<dbReference type="KEGG" id="aym:YM304_36840"/>
<dbReference type="InterPro" id="IPR009351">
    <property type="entry name" value="AlkZ-like"/>
</dbReference>
<reference evidence="1 2" key="1">
    <citation type="journal article" date="2013" name="Int. J. Syst. Evol. Microbiol.">
        <title>Ilumatobacter nonamiense sp. nov. and Ilumatobacter coccineum sp. nov., isolated from seashore sand.</title>
        <authorList>
            <person name="Matsumoto A."/>
            <person name="Kasai H."/>
            <person name="Matsuo Y."/>
            <person name="Shizuri Y."/>
            <person name="Ichikawa N."/>
            <person name="Fujita N."/>
            <person name="Omura S."/>
            <person name="Takahashi Y."/>
        </authorList>
    </citation>
    <scope>NUCLEOTIDE SEQUENCE [LARGE SCALE GENOMIC DNA]</scope>
    <source>
        <strain evidence="2">NBRC 103263 / KCTC 29153 / YM16-304</strain>
    </source>
</reference>
<accession>A0A6C7EHF4</accession>
<sequence>MAGVTIRTDSLSRSQVRRVALYAQGFGNKRPTGRVDRRHLRKVLDHIGLIQIDSVNVLVRSQELPLFARLGPHPRSLIPDATAAGELFEYWVHEACHVPVEQRPLYGWMMTSHPRWKSMREFAAERGDLIGSVLDRLRVDGPLVASDLEMRDRPKGQWWDWDDGKYALEHLFRTGEVSAYRRPNDFARMYDLSERVIPADVLDQPMLDERDAKKELLVLAAKYHGVGTAADLADYHRLVHTRPLFAELVEEGRLLSVEVEGWKQQAYLHPDAHLPRWVRARALLSPFDPVVWFRDRAERIFDFHYRIEIYVPKPKRRHGYYVLPFLLGDELVARVDLKADRPAGRLLVQGVFGEPGIDEEEVARELRDELDQMAAWLGLEDGVAVMRNGDLAPALAATC</sequence>
<name>A0A6C7EHF4_ILUCY</name>
<dbReference type="EMBL" id="AP012057">
    <property type="protein sequence ID" value="BAN03998.1"/>
    <property type="molecule type" value="Genomic_DNA"/>
</dbReference>
<dbReference type="AlphaFoldDB" id="A0A6C7EHF4"/>